<reference evidence="1" key="1">
    <citation type="submission" date="2022-05" db="EMBL/GenBank/DDBJ databases">
        <title>The Musa troglodytarum L. genome provides insights into the mechanism of non-climacteric behaviour and enrichment of carotenoids.</title>
        <authorList>
            <person name="Wang J."/>
        </authorList>
    </citation>
    <scope>NUCLEOTIDE SEQUENCE</scope>
    <source>
        <tissue evidence="1">Leaf</tissue>
    </source>
</reference>
<dbReference type="Proteomes" id="UP001055439">
    <property type="component" value="Chromosome 1"/>
</dbReference>
<protein>
    <submittedName>
        <fullName evidence="1">Uncharacterized protein</fullName>
    </submittedName>
</protein>
<sequence length="170" mass="19014">MVVLRKITLNLALQEQSSLEAHRKTKIKPYHMEKLPTNIIWTESIGPPLCTVLEVRLFIPKGEAKKTRKRLGEEGRWTYEEAETGDAGEGGGDGGARQVELAEVTHHHAGDDLHQELRHGHRYHGGGDVAQPPRLLHELSAAVAPSEPARPSLSFPYSTALRRQQRLFHL</sequence>
<gene>
    <name evidence="1" type="ORF">MUK42_37786</name>
</gene>
<dbReference type="AlphaFoldDB" id="A0A9E7EC14"/>
<proteinExistence type="predicted"/>
<accession>A0A9E7EC14</accession>
<dbReference type="EMBL" id="CP097502">
    <property type="protein sequence ID" value="URD74150.1"/>
    <property type="molecule type" value="Genomic_DNA"/>
</dbReference>
<organism evidence="1 2">
    <name type="scientific">Musa troglodytarum</name>
    <name type="common">fe'i banana</name>
    <dbReference type="NCBI Taxonomy" id="320322"/>
    <lineage>
        <taxon>Eukaryota</taxon>
        <taxon>Viridiplantae</taxon>
        <taxon>Streptophyta</taxon>
        <taxon>Embryophyta</taxon>
        <taxon>Tracheophyta</taxon>
        <taxon>Spermatophyta</taxon>
        <taxon>Magnoliopsida</taxon>
        <taxon>Liliopsida</taxon>
        <taxon>Zingiberales</taxon>
        <taxon>Musaceae</taxon>
        <taxon>Musa</taxon>
    </lineage>
</organism>
<evidence type="ECO:0000313" key="2">
    <source>
        <dbReference type="Proteomes" id="UP001055439"/>
    </source>
</evidence>
<name>A0A9E7EC14_9LILI</name>
<keyword evidence="2" id="KW-1185">Reference proteome</keyword>
<evidence type="ECO:0000313" key="1">
    <source>
        <dbReference type="EMBL" id="URD74150.1"/>
    </source>
</evidence>